<accession>A0ABW8TGC7</accession>
<dbReference type="Pfam" id="PF21279">
    <property type="entry name" value="YhfX-like_C"/>
    <property type="match status" value="1"/>
</dbReference>
<evidence type="ECO:0000313" key="3">
    <source>
        <dbReference type="EMBL" id="MFL0251312.1"/>
    </source>
</evidence>
<keyword evidence="4" id="KW-1185">Reference proteome</keyword>
<dbReference type="InterPro" id="IPR048449">
    <property type="entry name" value="YhfX-like_C"/>
</dbReference>
<gene>
    <name evidence="3" type="ORF">ACJDT4_12870</name>
</gene>
<feature type="domain" description="Alanine racemase N-terminal" evidence="1">
    <location>
        <begin position="34"/>
        <end position="264"/>
    </location>
</feature>
<dbReference type="EMBL" id="JBJIAA010000010">
    <property type="protein sequence ID" value="MFL0251312.1"/>
    <property type="molecule type" value="Genomic_DNA"/>
</dbReference>
<proteinExistence type="predicted"/>
<evidence type="ECO:0000259" key="2">
    <source>
        <dbReference type="Pfam" id="PF21279"/>
    </source>
</evidence>
<dbReference type="InterPro" id="IPR001608">
    <property type="entry name" value="Ala_racemase_N"/>
</dbReference>
<dbReference type="RefSeq" id="WP_406787972.1">
    <property type="nucleotide sequence ID" value="NZ_JBJIAA010000010.1"/>
</dbReference>
<dbReference type="SUPFAM" id="SSF51419">
    <property type="entry name" value="PLP-binding barrel"/>
    <property type="match status" value="1"/>
</dbReference>
<dbReference type="InterPro" id="IPR029066">
    <property type="entry name" value="PLP-binding_barrel"/>
</dbReference>
<evidence type="ECO:0000313" key="4">
    <source>
        <dbReference type="Proteomes" id="UP001623592"/>
    </source>
</evidence>
<dbReference type="Pfam" id="PF01168">
    <property type="entry name" value="Ala_racemase_N"/>
    <property type="match status" value="1"/>
</dbReference>
<sequence>MFLKATVNKNPKLIETAMFLHRKGIIEPDTYVLDLDSILNNGKLIMQEADKYGIKAYFMTKQFGRNPYIAKELMKLGYEGAVTVDFREAKLLGNSGIKLSHVGHLVQIPDKSIEEILKLRPDYITVYSIEKAKSLSELSLKLGIKQKIMLRVIDNNDVLYPAQYGGFYVDELSESVNKILNFKGIEIKGITSFPCFLYNEKSGRIEKTHNVKTVQKAKYIIENMGIKIQEMNMPSANCVESMKLVAENGGTSIEPGHGLTGTTPMHGSGKNCAETPAMVYVSEISHNLGESSFCYGGGHYRRSHMKEALVLENNHSKYFKVKKPDDESIDYYFELEENAEVGSTVVMAYRTQIFVTRSNVAVVKGISKGKPELIGIYDSLGKIVGR</sequence>
<dbReference type="Proteomes" id="UP001623592">
    <property type="component" value="Unassembled WGS sequence"/>
</dbReference>
<protein>
    <submittedName>
        <fullName evidence="3">YhfX family PLP-dependent enzyme</fullName>
    </submittedName>
</protein>
<comment type="caution">
    <text evidence="3">The sequence shown here is derived from an EMBL/GenBank/DDBJ whole genome shotgun (WGS) entry which is preliminary data.</text>
</comment>
<feature type="domain" description="YhfX-like C-terminal" evidence="2">
    <location>
        <begin position="279"/>
        <end position="373"/>
    </location>
</feature>
<dbReference type="CDD" id="cd06811">
    <property type="entry name" value="PLPDE_III_yhfX_like"/>
    <property type="match status" value="1"/>
</dbReference>
<reference evidence="3 4" key="1">
    <citation type="submission" date="2024-11" db="EMBL/GenBank/DDBJ databases">
        <authorList>
            <person name="Heng Y.C."/>
            <person name="Lim A.C.H."/>
            <person name="Lee J.K.Y."/>
            <person name="Kittelmann S."/>
        </authorList>
    </citation>
    <scope>NUCLEOTIDE SEQUENCE [LARGE SCALE GENOMIC DNA]</scope>
    <source>
        <strain evidence="3 4">WILCCON 0114</strain>
    </source>
</reference>
<name>A0ABW8TGC7_9CLOT</name>
<dbReference type="Gene3D" id="2.40.37.30">
    <property type="match status" value="2"/>
</dbReference>
<evidence type="ECO:0000259" key="1">
    <source>
        <dbReference type="Pfam" id="PF01168"/>
    </source>
</evidence>
<organism evidence="3 4">
    <name type="scientific">Clostridium neuense</name>
    <dbReference type="NCBI Taxonomy" id="1728934"/>
    <lineage>
        <taxon>Bacteria</taxon>
        <taxon>Bacillati</taxon>
        <taxon>Bacillota</taxon>
        <taxon>Clostridia</taxon>
        <taxon>Eubacteriales</taxon>
        <taxon>Clostridiaceae</taxon>
        <taxon>Clostridium</taxon>
    </lineage>
</organism>